<accession>A0A0C2WFQ2</accession>
<reference evidence="2 3" key="1">
    <citation type="submission" date="2014-04" db="EMBL/GenBank/DDBJ databases">
        <title>Evolutionary Origins and Diversification of the Mycorrhizal Mutualists.</title>
        <authorList>
            <consortium name="DOE Joint Genome Institute"/>
            <consortium name="Mycorrhizal Genomics Consortium"/>
            <person name="Kohler A."/>
            <person name="Kuo A."/>
            <person name="Nagy L.G."/>
            <person name="Floudas D."/>
            <person name="Copeland A."/>
            <person name="Barry K.W."/>
            <person name="Cichocki N."/>
            <person name="Veneault-Fourrey C."/>
            <person name="LaButti K."/>
            <person name="Lindquist E.A."/>
            <person name="Lipzen A."/>
            <person name="Lundell T."/>
            <person name="Morin E."/>
            <person name="Murat C."/>
            <person name="Riley R."/>
            <person name="Ohm R."/>
            <person name="Sun H."/>
            <person name="Tunlid A."/>
            <person name="Henrissat B."/>
            <person name="Grigoriev I.V."/>
            <person name="Hibbett D.S."/>
            <person name="Martin F."/>
        </authorList>
    </citation>
    <scope>NUCLEOTIDE SEQUENCE [LARGE SCALE GENOMIC DNA]</scope>
    <source>
        <strain evidence="2 3">Koide BX008</strain>
    </source>
</reference>
<dbReference type="STRING" id="946122.A0A0C2WFQ2"/>
<dbReference type="InterPro" id="IPR041457">
    <property type="entry name" value="CxC2_KDZ-assoc"/>
</dbReference>
<feature type="non-terminal residue" evidence="2">
    <location>
        <position position="729"/>
    </location>
</feature>
<organism evidence="2 3">
    <name type="scientific">Amanita muscaria (strain Koide BX008)</name>
    <dbReference type="NCBI Taxonomy" id="946122"/>
    <lineage>
        <taxon>Eukaryota</taxon>
        <taxon>Fungi</taxon>
        <taxon>Dikarya</taxon>
        <taxon>Basidiomycota</taxon>
        <taxon>Agaricomycotina</taxon>
        <taxon>Agaricomycetes</taxon>
        <taxon>Agaricomycetidae</taxon>
        <taxon>Agaricales</taxon>
        <taxon>Pluteineae</taxon>
        <taxon>Amanitaceae</taxon>
        <taxon>Amanita</taxon>
    </lineage>
</organism>
<dbReference type="PANTHER" id="PTHR33096:SF1">
    <property type="entry name" value="CXC1-LIKE CYSTEINE CLUSTER ASSOCIATED WITH KDZ TRANSPOSASES DOMAIN-CONTAINING PROTEIN"/>
    <property type="match status" value="1"/>
</dbReference>
<dbReference type="AlphaFoldDB" id="A0A0C2WFQ2"/>
<evidence type="ECO:0000313" key="3">
    <source>
        <dbReference type="Proteomes" id="UP000054549"/>
    </source>
</evidence>
<keyword evidence="3" id="KW-1185">Reference proteome</keyword>
<feature type="domain" description="CxC2-like cysteine cluster KDZ transposase-associated" evidence="1">
    <location>
        <begin position="85"/>
        <end position="192"/>
    </location>
</feature>
<protein>
    <recommendedName>
        <fullName evidence="1">CxC2-like cysteine cluster KDZ transposase-associated domain-containing protein</fullName>
    </recommendedName>
</protein>
<gene>
    <name evidence="2" type="ORF">M378DRAFT_46403</name>
</gene>
<dbReference type="OrthoDB" id="3235114at2759"/>
<feature type="non-terminal residue" evidence="2">
    <location>
        <position position="1"/>
    </location>
</feature>
<dbReference type="Proteomes" id="UP000054549">
    <property type="component" value="Unassembled WGS sequence"/>
</dbReference>
<dbReference type="InParanoid" id="A0A0C2WFQ2"/>
<name>A0A0C2WFQ2_AMAMK</name>
<dbReference type="Pfam" id="PF18803">
    <property type="entry name" value="CxC2"/>
    <property type="match status" value="1"/>
</dbReference>
<dbReference type="PANTHER" id="PTHR33096">
    <property type="entry name" value="CXC2 DOMAIN-CONTAINING PROTEIN"/>
    <property type="match status" value="1"/>
</dbReference>
<dbReference type="InterPro" id="IPR040521">
    <property type="entry name" value="KDZ"/>
</dbReference>
<dbReference type="EMBL" id="KN818596">
    <property type="protein sequence ID" value="KIL54938.1"/>
    <property type="molecule type" value="Genomic_DNA"/>
</dbReference>
<dbReference type="Pfam" id="PF18758">
    <property type="entry name" value="KDZ"/>
    <property type="match status" value="1"/>
</dbReference>
<proteinExistence type="predicted"/>
<sequence length="729" mass="83141">DHPLKAWIPMIDSFVSEFLRLEGRGDAHNSTACATCTVHDEILYRCHDCFNASSCCGSCTIKAHGQLPTHRIKKWNGCFFEPASLKQLGLVVQLNHVLNEPCLNPSQAFNDDFVILDLDGIHSVALRYCNCHRTVPRPTQLLRSRLFPATVIEPKTAATFRLLEAYQLLSFTSKVSGFEFYQSIARRTDNTGTCPPPDHYRSFMRIVREWRHIRLLKRMGRGHDPIGVAGTRPGECAVLCPACPQTEKNLPEQWENDPQEKQWLHALFVGIDANFRLKRLNVSNNMQDPGLNHGYAYLVDENRFNAYLKEFGERIPDDVSRCNNHNAIKSASMRGGKGTAVTGVGTVECSRHDMKRPVSVGDLQKGERYVNMDYFFLSSVLHDAPSRIVVSYDIACQWSRHLAEQCKVYSDDAYMAVTHRQLQFLVPKFHLPAHVQYCQANFSFNFTPHVGRTDGEALERGWSAVNAIAGSTKQMGPGSRRDTLDDHFGDYNWRKVTSLATTFARKVSEAVREREVHVTDFKEFDAALQLSDTKRWLNEVMEWECDRTRPNPFEVTQSTISEGKVRLQLAEEEKQAQLEGYRPLHEGVSASLLIWQGLEIEEQQCRLCVDTNSLGQHATDKQRADILERGNRLRRKFDAWCDIQHLYMPGVASLRAKEDHEGGGNSFDTSALELYLPSEIIGKASCEMNLFEYEWRLCFAQAHDALNTIRRLLILRSRLHRSKERFARG</sequence>
<evidence type="ECO:0000259" key="1">
    <source>
        <dbReference type="Pfam" id="PF18803"/>
    </source>
</evidence>
<dbReference type="HOGENOM" id="CLU_003703_13_0_1"/>
<evidence type="ECO:0000313" key="2">
    <source>
        <dbReference type="EMBL" id="KIL54938.1"/>
    </source>
</evidence>